<feature type="signal peptide" evidence="4">
    <location>
        <begin position="1"/>
        <end position="18"/>
    </location>
</feature>
<evidence type="ECO:0000313" key="8">
    <source>
        <dbReference type="Proteomes" id="UP000199426"/>
    </source>
</evidence>
<evidence type="ECO:0000256" key="4">
    <source>
        <dbReference type="SAM" id="SignalP"/>
    </source>
</evidence>
<dbReference type="AlphaFoldDB" id="A0A2X2XFT3"/>
<dbReference type="STRING" id="445960.SAMN05421542_1178"/>
<evidence type="ECO:0000313" key="7">
    <source>
        <dbReference type="EMBL" id="SQB46915.1"/>
    </source>
</evidence>
<proteinExistence type="predicted"/>
<comment type="subcellular location">
    <subcellularLocation>
        <location evidence="1">Cell outer membrane</location>
    </subcellularLocation>
</comment>
<dbReference type="RefSeq" id="WP_089734551.1">
    <property type="nucleotide sequence ID" value="NZ_FNEG01000002.1"/>
</dbReference>
<accession>A0A2X2XFT3</accession>
<dbReference type="Gene3D" id="2.40.170.20">
    <property type="entry name" value="TonB-dependent receptor, beta-barrel domain"/>
    <property type="match status" value="1"/>
</dbReference>
<evidence type="ECO:0000313" key="6">
    <source>
        <dbReference type="EMBL" id="SDI52113.1"/>
    </source>
</evidence>
<name>A0A2X2XFT3_CHRJE</name>
<keyword evidence="8" id="KW-1185">Reference proteome</keyword>
<evidence type="ECO:0000259" key="5">
    <source>
        <dbReference type="Pfam" id="PF14905"/>
    </source>
</evidence>
<dbReference type="OrthoDB" id="8764943at2"/>
<dbReference type="SUPFAM" id="SSF56935">
    <property type="entry name" value="Porins"/>
    <property type="match status" value="1"/>
</dbReference>
<keyword evidence="3" id="KW-0998">Cell outer membrane</keyword>
<evidence type="ECO:0000313" key="9">
    <source>
        <dbReference type="Proteomes" id="UP000251670"/>
    </source>
</evidence>
<keyword evidence="4" id="KW-0732">Signal</keyword>
<reference evidence="6 8" key="1">
    <citation type="submission" date="2016-10" db="EMBL/GenBank/DDBJ databases">
        <authorList>
            <person name="Varghese N."/>
            <person name="Submissions S."/>
        </authorList>
    </citation>
    <scope>NUCLEOTIDE SEQUENCE [LARGE SCALE GENOMIC DNA]</scope>
    <source>
        <strain evidence="6 8">DSM 19299</strain>
    </source>
</reference>
<reference evidence="7 9" key="2">
    <citation type="submission" date="2018-06" db="EMBL/GenBank/DDBJ databases">
        <authorList>
            <consortium name="Pathogen Informatics"/>
            <person name="Doyle S."/>
        </authorList>
    </citation>
    <scope>NUCLEOTIDE SEQUENCE [LARGE SCALE GENOMIC DNA]</scope>
    <source>
        <strain evidence="7 9">NCTC13492</strain>
    </source>
</reference>
<dbReference type="GO" id="GO:0009279">
    <property type="term" value="C:cell outer membrane"/>
    <property type="evidence" value="ECO:0007669"/>
    <property type="project" value="UniProtKB-SubCell"/>
</dbReference>
<feature type="chain" id="PRO_5016888628" evidence="4">
    <location>
        <begin position="19"/>
        <end position="758"/>
    </location>
</feature>
<dbReference type="InterPro" id="IPR036942">
    <property type="entry name" value="Beta-barrel_TonB_sf"/>
</dbReference>
<dbReference type="Proteomes" id="UP000251670">
    <property type="component" value="Unassembled WGS sequence"/>
</dbReference>
<dbReference type="Pfam" id="PF14905">
    <property type="entry name" value="OMP_b-brl_3"/>
    <property type="match status" value="1"/>
</dbReference>
<evidence type="ECO:0000256" key="1">
    <source>
        <dbReference type="ARBA" id="ARBA00004442"/>
    </source>
</evidence>
<sequence length="758" mass="86602">MKTQILIAALFFSGLVAAQQKKDSLKVNAIESVNIKKQVFKKQGDRLVYDVAASPVAKGTNTFNLLKQTPMISSIDGKTLKILGKSDAIIYINNKKSNMDAEALIEMLKSTPSEDIQKIEVITVPGSEFQVESKEGVINIVMKKNKSNGYNGTLKMQNEQAYYNNPNAGGSFNFRQGKWSGNSNFRMGSWTERQRYTLSNGDATFRNESYGTNDDPNKNFGGGFNVDYEINKKQSLGLSYNMRYNKSFNSILDMTNWQNGKLSDRTVNHEDAQTRNHSFNLNYEIKTDSIGSKLTSNVSYLWFNRDKVSFNESIPLGLDPSSEMYKKNYSALQQSVPQIINNYAANIDFLKKTTKGATWLMGVSYNYTNTDNDTRQDKLIGDEFVMDTKQTNHFIYKENILGIYLNYERKLTEKLSGKIGARYEMTRSTGDIIGKTGFERNYNNLLPYLNLNYAINSDHNLSYTFSSRIRRPRFWELNPSRTYFTPTNYTQNNPFVLAAKFYNQELNYMYKNAFYFNLSYTMVDDAAASDLLPLQGILTTPQKDENGNYIYDAAGNMLMDKIRFLRYIRTNYGKNREIGLTLGMNKSWFKDIWTTNYSVNLAYNTYTGGVWQDPTSQLGPYESEELEPYIVDVKNYNMSATLNNIIRLSSKKDWFLGVNYYFGSKVAMEGGTIGVRQSFDISVKKIIGDWTIVAEGNDIFNQSFYRVNGVQPNGKYNNITNFSYPRLISIGVTYNFGNQKLKKAREMKSANDAVKSRT</sequence>
<evidence type="ECO:0000256" key="3">
    <source>
        <dbReference type="ARBA" id="ARBA00023237"/>
    </source>
</evidence>
<dbReference type="PANTHER" id="PTHR40980">
    <property type="entry name" value="PLUG DOMAIN-CONTAINING PROTEIN"/>
    <property type="match status" value="1"/>
</dbReference>
<dbReference type="EMBL" id="UAWB01000014">
    <property type="protein sequence ID" value="SQB46915.1"/>
    <property type="molecule type" value="Genomic_DNA"/>
</dbReference>
<feature type="domain" description="Outer membrane protein beta-barrel" evidence="5">
    <location>
        <begin position="286"/>
        <end position="734"/>
    </location>
</feature>
<protein>
    <submittedName>
        <fullName evidence="6">Outer membrane receptor proteins, mostly Fe transport</fullName>
    </submittedName>
</protein>
<dbReference type="Proteomes" id="UP000199426">
    <property type="component" value="Unassembled WGS sequence"/>
</dbReference>
<dbReference type="InterPro" id="IPR041700">
    <property type="entry name" value="OMP_b-brl_3"/>
</dbReference>
<gene>
    <name evidence="7" type="ORF">NCTC13492_03988</name>
    <name evidence="6" type="ORF">SAMN05421542_1178</name>
</gene>
<evidence type="ECO:0000256" key="2">
    <source>
        <dbReference type="ARBA" id="ARBA00023136"/>
    </source>
</evidence>
<keyword evidence="6" id="KW-0675">Receptor</keyword>
<keyword evidence="2" id="KW-0472">Membrane</keyword>
<organism evidence="7 9">
    <name type="scientific">Chryseobacterium jejuense</name>
    <dbReference type="NCBI Taxonomy" id="445960"/>
    <lineage>
        <taxon>Bacteria</taxon>
        <taxon>Pseudomonadati</taxon>
        <taxon>Bacteroidota</taxon>
        <taxon>Flavobacteriia</taxon>
        <taxon>Flavobacteriales</taxon>
        <taxon>Weeksellaceae</taxon>
        <taxon>Chryseobacterium group</taxon>
        <taxon>Chryseobacterium</taxon>
    </lineage>
</organism>
<dbReference type="PANTHER" id="PTHR40980:SF4">
    <property type="entry name" value="TONB-DEPENDENT RECEPTOR-LIKE BETA-BARREL DOMAIN-CONTAINING PROTEIN"/>
    <property type="match status" value="1"/>
</dbReference>
<dbReference type="EMBL" id="FNEG01000002">
    <property type="protein sequence ID" value="SDI52113.1"/>
    <property type="molecule type" value="Genomic_DNA"/>
</dbReference>